<evidence type="ECO:0000259" key="3">
    <source>
        <dbReference type="PROSITE" id="PS51304"/>
    </source>
</evidence>
<name>A0A3Q3E5W4_HIPCM</name>
<reference evidence="4" key="1">
    <citation type="submission" date="2025-08" db="UniProtKB">
        <authorList>
            <consortium name="Ensembl"/>
        </authorList>
    </citation>
    <scope>IDENTIFICATION</scope>
</reference>
<dbReference type="Pfam" id="PF00337">
    <property type="entry name" value="Gal-bind_lectin"/>
    <property type="match status" value="1"/>
</dbReference>
<dbReference type="STRING" id="109280.ENSHCOP00000026436"/>
<feature type="domain" description="Galectin" evidence="3">
    <location>
        <begin position="1"/>
        <end position="116"/>
    </location>
</feature>
<dbReference type="Proteomes" id="UP000264820">
    <property type="component" value="Unplaced"/>
</dbReference>
<dbReference type="GeneTree" id="ENSGT00940000155727"/>
<dbReference type="SMART" id="SM00276">
    <property type="entry name" value="GLECT"/>
    <property type="match status" value="1"/>
</dbReference>
<evidence type="ECO:0000256" key="1">
    <source>
        <dbReference type="ARBA" id="ARBA00022734"/>
    </source>
</evidence>
<sequence length="125" mass="14173">QVIPYTGSIPGGLHPGEIIIIQAVTNTVASIALHLNPRMKSSTFIRNSYLNESWGQEERELVFFPFSPGEYFEVKDTFFLNFFQNKGLFKHRVQDLSTIDLLEIMGDLELMDVKLRKQEHGGDGG</sequence>
<evidence type="ECO:0000256" key="2">
    <source>
        <dbReference type="RuleBase" id="RU102079"/>
    </source>
</evidence>
<protein>
    <recommendedName>
        <fullName evidence="2">Galectin</fullName>
    </recommendedName>
</protein>
<dbReference type="Gene3D" id="2.60.120.200">
    <property type="match status" value="1"/>
</dbReference>
<dbReference type="GO" id="GO:0030246">
    <property type="term" value="F:carbohydrate binding"/>
    <property type="evidence" value="ECO:0007669"/>
    <property type="project" value="UniProtKB-UniRule"/>
</dbReference>
<proteinExistence type="predicted"/>
<dbReference type="Ensembl" id="ENSHCOT00000021645.1">
    <property type="protein sequence ID" value="ENSHCOP00000026436.1"/>
    <property type="gene ID" value="ENSHCOG00000017371.1"/>
</dbReference>
<keyword evidence="1 2" id="KW-0430">Lectin</keyword>
<dbReference type="PANTHER" id="PTHR11346">
    <property type="entry name" value="GALECTIN"/>
    <property type="match status" value="1"/>
</dbReference>
<accession>A0A3Q3E5W4</accession>
<dbReference type="PANTHER" id="PTHR11346:SF22">
    <property type="entry name" value="GALECTIN-8"/>
    <property type="match status" value="1"/>
</dbReference>
<keyword evidence="5" id="KW-1185">Reference proteome</keyword>
<dbReference type="AlphaFoldDB" id="A0A3Q3E5W4"/>
<organism evidence="4 5">
    <name type="scientific">Hippocampus comes</name>
    <name type="common">Tiger tail seahorse</name>
    <dbReference type="NCBI Taxonomy" id="109280"/>
    <lineage>
        <taxon>Eukaryota</taxon>
        <taxon>Metazoa</taxon>
        <taxon>Chordata</taxon>
        <taxon>Craniata</taxon>
        <taxon>Vertebrata</taxon>
        <taxon>Euteleostomi</taxon>
        <taxon>Actinopterygii</taxon>
        <taxon>Neopterygii</taxon>
        <taxon>Teleostei</taxon>
        <taxon>Neoteleostei</taxon>
        <taxon>Acanthomorphata</taxon>
        <taxon>Syngnathiaria</taxon>
        <taxon>Syngnathiformes</taxon>
        <taxon>Syngnathoidei</taxon>
        <taxon>Syngnathidae</taxon>
        <taxon>Hippocampus</taxon>
    </lineage>
</organism>
<dbReference type="GO" id="GO:0005737">
    <property type="term" value="C:cytoplasm"/>
    <property type="evidence" value="ECO:0007669"/>
    <property type="project" value="TreeGrafter"/>
</dbReference>
<dbReference type="InterPro" id="IPR001079">
    <property type="entry name" value="Galectin_CRD"/>
</dbReference>
<evidence type="ECO:0000313" key="4">
    <source>
        <dbReference type="Ensembl" id="ENSHCOP00000026436.1"/>
    </source>
</evidence>
<dbReference type="OMA" id="NESWGQE"/>
<dbReference type="InterPro" id="IPR044156">
    <property type="entry name" value="Galectin-like"/>
</dbReference>
<dbReference type="SUPFAM" id="SSF49899">
    <property type="entry name" value="Concanavalin A-like lectins/glucanases"/>
    <property type="match status" value="1"/>
</dbReference>
<dbReference type="CDD" id="cd00070">
    <property type="entry name" value="GLECT"/>
    <property type="match status" value="1"/>
</dbReference>
<reference evidence="4" key="2">
    <citation type="submission" date="2025-09" db="UniProtKB">
        <authorList>
            <consortium name="Ensembl"/>
        </authorList>
    </citation>
    <scope>IDENTIFICATION</scope>
</reference>
<dbReference type="SMART" id="SM00908">
    <property type="entry name" value="Gal-bind_lectin"/>
    <property type="match status" value="1"/>
</dbReference>
<dbReference type="InterPro" id="IPR013320">
    <property type="entry name" value="ConA-like_dom_sf"/>
</dbReference>
<dbReference type="PROSITE" id="PS51304">
    <property type="entry name" value="GALECTIN"/>
    <property type="match status" value="1"/>
</dbReference>
<evidence type="ECO:0000313" key="5">
    <source>
        <dbReference type="Proteomes" id="UP000264820"/>
    </source>
</evidence>